<evidence type="ECO:0000256" key="2">
    <source>
        <dbReference type="SAM" id="Phobius"/>
    </source>
</evidence>
<keyword evidence="4" id="KW-1185">Reference proteome</keyword>
<feature type="transmembrane region" description="Helical" evidence="2">
    <location>
        <begin position="34"/>
        <end position="57"/>
    </location>
</feature>
<sequence length="607" mass="63742">MTGLLTWLGGGLASPRRRDPETGAYLAFSHEQGRYLVTGAAVSSFALIAGLVTLCALLAADVGVVGAVLFALVVAGAVGALGRALATTRPGADDDRFGVAARIGVGVLAGVFVAELAATVLLGGTVDRELDVRAQAGAENAPAVVAARTTFDLATADRAALDLSIAKSQADIDRALVIARCEYNPTPECPRTRITGVPGRGPETQTANDMLDDARKQLATAQGRVEGLDQRVRTESATLAAARTSAIAEGDRGLGARWLAMNSYTASHAGAAALRLLILLAGIVVALLPLLLRWWRGETSLDRRVDAANVADRAQREADAAIAVKRAEVRTETAALRAEHELTAAQLAIEADTVIDRERQRTRIIAAIGGFELGFSEPHRKDDSVSLEPNVPSQLPAGYVQHALPTGPAGTLVPAHQAPAQQAPAPAPTGGGGLELPIIGTVPFTDTAARWIRPLVPSFVANAFDSATHPMRTARQAFEEVEEVTFTLRRSRKVTVDTQDSSAQQQVPAGYQLQGQPAQGFLPPGAYPQQQYQQPYQPYAQQIASNVVDAPSSRFHPDPRQYQSAPTYTALPAGQGNGLPEAQGHDELPGGGAGELPGGRRQLPPAR</sequence>
<dbReference type="RefSeq" id="WP_405149126.1">
    <property type="nucleotide sequence ID" value="NZ_CP109527.1"/>
</dbReference>
<name>A0ABZ1NAS5_9NOCA</name>
<keyword evidence="2" id="KW-0812">Transmembrane</keyword>
<evidence type="ECO:0000313" key="4">
    <source>
        <dbReference type="Proteomes" id="UP001621418"/>
    </source>
</evidence>
<feature type="transmembrane region" description="Helical" evidence="2">
    <location>
        <begin position="64"/>
        <end position="85"/>
    </location>
</feature>
<dbReference type="InterPro" id="IPR025519">
    <property type="entry name" value="DUF4407"/>
</dbReference>
<proteinExistence type="predicted"/>
<dbReference type="EMBL" id="CP109527">
    <property type="protein sequence ID" value="WTY37080.1"/>
    <property type="molecule type" value="Genomic_DNA"/>
</dbReference>
<protein>
    <submittedName>
        <fullName evidence="3">DUF4407 domain-containing protein</fullName>
    </submittedName>
</protein>
<dbReference type="Proteomes" id="UP001621418">
    <property type="component" value="Chromosome"/>
</dbReference>
<reference evidence="3 4" key="1">
    <citation type="submission" date="2022-10" db="EMBL/GenBank/DDBJ databases">
        <title>The complete genomes of actinobacterial strains from the NBC collection.</title>
        <authorList>
            <person name="Joergensen T.S."/>
            <person name="Alvarez Arevalo M."/>
            <person name="Sterndorff E.B."/>
            <person name="Faurdal D."/>
            <person name="Vuksanovic O."/>
            <person name="Mourched A.-S."/>
            <person name="Charusanti P."/>
            <person name="Shaw S."/>
            <person name="Blin K."/>
            <person name="Weber T."/>
        </authorList>
    </citation>
    <scope>NUCLEOTIDE SEQUENCE [LARGE SCALE GENOMIC DNA]</scope>
    <source>
        <strain evidence="3 4">NBC_01413</strain>
    </source>
</reference>
<keyword evidence="2" id="KW-1133">Transmembrane helix</keyword>
<evidence type="ECO:0000256" key="1">
    <source>
        <dbReference type="SAM" id="MobiDB-lite"/>
    </source>
</evidence>
<feature type="transmembrane region" description="Helical" evidence="2">
    <location>
        <begin position="276"/>
        <end position="295"/>
    </location>
</feature>
<evidence type="ECO:0000313" key="3">
    <source>
        <dbReference type="EMBL" id="WTY37080.1"/>
    </source>
</evidence>
<feature type="region of interest" description="Disordered" evidence="1">
    <location>
        <begin position="550"/>
        <end position="607"/>
    </location>
</feature>
<keyword evidence="2" id="KW-0472">Membrane</keyword>
<feature type="transmembrane region" description="Helical" evidence="2">
    <location>
        <begin position="97"/>
        <end position="123"/>
    </location>
</feature>
<dbReference type="Pfam" id="PF14362">
    <property type="entry name" value="DUF4407"/>
    <property type="match status" value="1"/>
</dbReference>
<gene>
    <name evidence="3" type="ORF">OG308_04120</name>
</gene>
<accession>A0ABZ1NAS5</accession>
<organism evidence="3 4">
    <name type="scientific">Nocardia salmonicida</name>
    <dbReference type="NCBI Taxonomy" id="53431"/>
    <lineage>
        <taxon>Bacteria</taxon>
        <taxon>Bacillati</taxon>
        <taxon>Actinomycetota</taxon>
        <taxon>Actinomycetes</taxon>
        <taxon>Mycobacteriales</taxon>
        <taxon>Nocardiaceae</taxon>
        <taxon>Nocardia</taxon>
    </lineage>
</organism>